<evidence type="ECO:0000313" key="1">
    <source>
        <dbReference type="EMBL" id="KIJ15499.1"/>
    </source>
</evidence>
<keyword evidence="2" id="KW-1185">Reference proteome</keyword>
<organism evidence="1 2">
    <name type="scientific">Paxillus involutus ATCC 200175</name>
    <dbReference type="NCBI Taxonomy" id="664439"/>
    <lineage>
        <taxon>Eukaryota</taxon>
        <taxon>Fungi</taxon>
        <taxon>Dikarya</taxon>
        <taxon>Basidiomycota</taxon>
        <taxon>Agaricomycotina</taxon>
        <taxon>Agaricomycetes</taxon>
        <taxon>Agaricomycetidae</taxon>
        <taxon>Boletales</taxon>
        <taxon>Paxilineae</taxon>
        <taxon>Paxillaceae</taxon>
        <taxon>Paxillus</taxon>
    </lineage>
</organism>
<reference evidence="1 2" key="1">
    <citation type="submission" date="2014-06" db="EMBL/GenBank/DDBJ databases">
        <authorList>
            <consortium name="DOE Joint Genome Institute"/>
            <person name="Kuo A."/>
            <person name="Kohler A."/>
            <person name="Nagy L.G."/>
            <person name="Floudas D."/>
            <person name="Copeland A."/>
            <person name="Barry K.W."/>
            <person name="Cichocki N."/>
            <person name="Veneault-Fourrey C."/>
            <person name="LaButti K."/>
            <person name="Lindquist E.A."/>
            <person name="Lipzen A."/>
            <person name="Lundell T."/>
            <person name="Morin E."/>
            <person name="Murat C."/>
            <person name="Sun H."/>
            <person name="Tunlid A."/>
            <person name="Henrissat B."/>
            <person name="Grigoriev I.V."/>
            <person name="Hibbett D.S."/>
            <person name="Martin F."/>
            <person name="Nordberg H.P."/>
            <person name="Cantor M.N."/>
            <person name="Hua S.X."/>
        </authorList>
    </citation>
    <scope>NUCLEOTIDE SEQUENCE [LARGE SCALE GENOMIC DNA]</scope>
    <source>
        <strain evidence="1 2">ATCC 200175</strain>
    </source>
</reference>
<evidence type="ECO:0000313" key="2">
    <source>
        <dbReference type="Proteomes" id="UP000053647"/>
    </source>
</evidence>
<sequence>MSEGSLRICNLTLSTLAFHNLPHTNTIMTGMDAWLIAQCMARLPTLTYFSHPESSLEDFFSAEQTTILNGDSTSGQCGIAEHELRFLSSLRLSLGGSSPSIPNAHVIQTQLDFDCDHARTLCPVDSSSLGNYDSNAIADEHISHQALCYDHDHRSFVAFPRSDTQLGALGLAGVSLLPSLSALHIQGAPTMPISILHTESRRKVSDGPLSSLQGQGIKTVSNKIPLSNYRCCWKVDDHQLCGAWIEGGSKEVWMHVRKAHGLKGRYSGSCHSPGYQVALLELRHRASTIRLCSEAH</sequence>
<dbReference type="OrthoDB" id="2682502at2759"/>
<accession>A0A0C9SZD0</accession>
<reference evidence="2" key="2">
    <citation type="submission" date="2015-01" db="EMBL/GenBank/DDBJ databases">
        <title>Evolutionary Origins and Diversification of the Mycorrhizal Mutualists.</title>
        <authorList>
            <consortium name="DOE Joint Genome Institute"/>
            <consortium name="Mycorrhizal Genomics Consortium"/>
            <person name="Kohler A."/>
            <person name="Kuo A."/>
            <person name="Nagy L.G."/>
            <person name="Floudas D."/>
            <person name="Copeland A."/>
            <person name="Barry K.W."/>
            <person name="Cichocki N."/>
            <person name="Veneault-Fourrey C."/>
            <person name="LaButti K."/>
            <person name="Lindquist E.A."/>
            <person name="Lipzen A."/>
            <person name="Lundell T."/>
            <person name="Morin E."/>
            <person name="Murat C."/>
            <person name="Riley R."/>
            <person name="Ohm R."/>
            <person name="Sun H."/>
            <person name="Tunlid A."/>
            <person name="Henrissat B."/>
            <person name="Grigoriev I.V."/>
            <person name="Hibbett D.S."/>
            <person name="Martin F."/>
        </authorList>
    </citation>
    <scope>NUCLEOTIDE SEQUENCE [LARGE SCALE GENOMIC DNA]</scope>
    <source>
        <strain evidence="2">ATCC 200175</strain>
    </source>
</reference>
<dbReference type="AlphaFoldDB" id="A0A0C9SZD0"/>
<dbReference type="HOGENOM" id="CLU_940408_0_0_1"/>
<gene>
    <name evidence="1" type="ORF">PAXINDRAFT_99377</name>
</gene>
<proteinExistence type="predicted"/>
<dbReference type="EMBL" id="KN819336">
    <property type="protein sequence ID" value="KIJ15499.1"/>
    <property type="molecule type" value="Genomic_DNA"/>
</dbReference>
<name>A0A0C9SZD0_PAXIN</name>
<dbReference type="Proteomes" id="UP000053647">
    <property type="component" value="Unassembled WGS sequence"/>
</dbReference>
<protein>
    <submittedName>
        <fullName evidence="1">Uncharacterized protein</fullName>
    </submittedName>
</protein>